<dbReference type="InterPro" id="IPR050366">
    <property type="entry name" value="BP-dependent_transpt_permease"/>
</dbReference>
<protein>
    <submittedName>
        <fullName evidence="9">Peptide/nickel transport system permease protein</fullName>
    </submittedName>
</protein>
<feature type="transmembrane region" description="Helical" evidence="7">
    <location>
        <begin position="214"/>
        <end position="234"/>
    </location>
</feature>
<dbReference type="EMBL" id="JACHNF010000001">
    <property type="protein sequence ID" value="MBB5983721.1"/>
    <property type="molecule type" value="Genomic_DNA"/>
</dbReference>
<sequence>MSVLRSGAPVVIRLRRGGGSRWGVLGWISFLVIGLALVAAVAGPALTSQDPNDSDLARAFTAPAPGHPLGFDSQGRDLLARLLVGARSSLLGPLGVVALSMAVAIVVAISCAWFGGWFDSIVSAALEVMFSFPGILLAVLAAAVFGAGLGTAVLALSVAYVPYASRLLRSAALSERRKPYIQALEIQGAPATTICLRHLVPNLLPLIAAQSTLFFGYAMVDLAILSYFGLGVQFPDADWGVMVGTGQTGVLQGYPAESLTAGCLIVALVVSFNVLGERMSQRGPQRRTRRLPGLLLPRRDV</sequence>
<evidence type="ECO:0000256" key="1">
    <source>
        <dbReference type="ARBA" id="ARBA00004651"/>
    </source>
</evidence>
<comment type="caution">
    <text evidence="9">The sequence shown here is derived from an EMBL/GenBank/DDBJ whole genome shotgun (WGS) entry which is preliminary data.</text>
</comment>
<evidence type="ECO:0000256" key="6">
    <source>
        <dbReference type="ARBA" id="ARBA00023136"/>
    </source>
</evidence>
<dbReference type="RefSeq" id="WP_184841944.1">
    <property type="nucleotide sequence ID" value="NZ_BAAAVN010000012.1"/>
</dbReference>
<keyword evidence="3" id="KW-1003">Cell membrane</keyword>
<gene>
    <name evidence="9" type="ORF">HDA44_007062</name>
</gene>
<evidence type="ECO:0000256" key="2">
    <source>
        <dbReference type="ARBA" id="ARBA00022448"/>
    </source>
</evidence>
<feature type="transmembrane region" description="Helical" evidence="7">
    <location>
        <begin position="135"/>
        <end position="161"/>
    </location>
</feature>
<evidence type="ECO:0000256" key="7">
    <source>
        <dbReference type="RuleBase" id="RU363032"/>
    </source>
</evidence>
<dbReference type="SUPFAM" id="SSF161098">
    <property type="entry name" value="MetI-like"/>
    <property type="match status" value="1"/>
</dbReference>
<proteinExistence type="inferred from homology"/>
<feature type="domain" description="ABC transmembrane type-1" evidence="8">
    <location>
        <begin position="86"/>
        <end position="276"/>
    </location>
</feature>
<keyword evidence="2 7" id="KW-0813">Transport</keyword>
<comment type="similarity">
    <text evidence="7">Belongs to the binding-protein-dependent transport system permease family.</text>
</comment>
<reference evidence="9 10" key="1">
    <citation type="submission" date="2020-08" db="EMBL/GenBank/DDBJ databases">
        <title>Sequencing the genomes of 1000 actinobacteria strains.</title>
        <authorList>
            <person name="Klenk H.-P."/>
        </authorList>
    </citation>
    <scope>NUCLEOTIDE SEQUENCE [LARGE SCALE GENOMIC DNA]</scope>
    <source>
        <strain evidence="9 10">DSM 17294</strain>
    </source>
</reference>
<keyword evidence="10" id="KW-1185">Reference proteome</keyword>
<evidence type="ECO:0000259" key="8">
    <source>
        <dbReference type="PROSITE" id="PS50928"/>
    </source>
</evidence>
<dbReference type="AlphaFoldDB" id="A0A841E0H3"/>
<keyword evidence="4 7" id="KW-0812">Transmembrane</keyword>
<feature type="transmembrane region" description="Helical" evidence="7">
    <location>
        <begin position="24"/>
        <end position="46"/>
    </location>
</feature>
<dbReference type="Proteomes" id="UP000558997">
    <property type="component" value="Unassembled WGS sequence"/>
</dbReference>
<keyword evidence="5 7" id="KW-1133">Transmembrane helix</keyword>
<feature type="transmembrane region" description="Helical" evidence="7">
    <location>
        <begin position="90"/>
        <end position="115"/>
    </location>
</feature>
<evidence type="ECO:0000313" key="9">
    <source>
        <dbReference type="EMBL" id="MBB5983721.1"/>
    </source>
</evidence>
<accession>A0A841E0H3</accession>
<name>A0A841E0H3_9ACTN</name>
<dbReference type="InterPro" id="IPR000515">
    <property type="entry name" value="MetI-like"/>
</dbReference>
<dbReference type="InterPro" id="IPR035906">
    <property type="entry name" value="MetI-like_sf"/>
</dbReference>
<keyword evidence="6 7" id="KW-0472">Membrane</keyword>
<evidence type="ECO:0000256" key="3">
    <source>
        <dbReference type="ARBA" id="ARBA00022475"/>
    </source>
</evidence>
<dbReference type="Gene3D" id="1.10.3720.10">
    <property type="entry name" value="MetI-like"/>
    <property type="match status" value="1"/>
</dbReference>
<evidence type="ECO:0000256" key="4">
    <source>
        <dbReference type="ARBA" id="ARBA00022692"/>
    </source>
</evidence>
<dbReference type="GO" id="GO:0005886">
    <property type="term" value="C:plasma membrane"/>
    <property type="evidence" value="ECO:0007669"/>
    <property type="project" value="UniProtKB-SubCell"/>
</dbReference>
<dbReference type="PROSITE" id="PS50928">
    <property type="entry name" value="ABC_TM1"/>
    <property type="match status" value="1"/>
</dbReference>
<feature type="transmembrane region" description="Helical" evidence="7">
    <location>
        <begin position="254"/>
        <end position="276"/>
    </location>
</feature>
<dbReference type="GO" id="GO:0055085">
    <property type="term" value="P:transmembrane transport"/>
    <property type="evidence" value="ECO:0007669"/>
    <property type="project" value="InterPro"/>
</dbReference>
<organism evidence="9 10">
    <name type="scientific">Kribbella solani</name>
    <dbReference type="NCBI Taxonomy" id="236067"/>
    <lineage>
        <taxon>Bacteria</taxon>
        <taxon>Bacillati</taxon>
        <taxon>Actinomycetota</taxon>
        <taxon>Actinomycetes</taxon>
        <taxon>Propionibacteriales</taxon>
        <taxon>Kribbellaceae</taxon>
        <taxon>Kribbella</taxon>
    </lineage>
</organism>
<dbReference type="PANTHER" id="PTHR43386">
    <property type="entry name" value="OLIGOPEPTIDE TRANSPORT SYSTEM PERMEASE PROTEIN APPC"/>
    <property type="match status" value="1"/>
</dbReference>
<dbReference type="CDD" id="cd06261">
    <property type="entry name" value="TM_PBP2"/>
    <property type="match status" value="1"/>
</dbReference>
<comment type="subcellular location">
    <subcellularLocation>
        <location evidence="1 7">Cell membrane</location>
        <topology evidence="1 7">Multi-pass membrane protein</topology>
    </subcellularLocation>
</comment>
<evidence type="ECO:0000313" key="10">
    <source>
        <dbReference type="Proteomes" id="UP000558997"/>
    </source>
</evidence>
<dbReference type="PANTHER" id="PTHR43386:SF1">
    <property type="entry name" value="D,D-DIPEPTIDE TRANSPORT SYSTEM PERMEASE PROTEIN DDPC-RELATED"/>
    <property type="match status" value="1"/>
</dbReference>
<evidence type="ECO:0000256" key="5">
    <source>
        <dbReference type="ARBA" id="ARBA00022989"/>
    </source>
</evidence>
<dbReference type="Pfam" id="PF00528">
    <property type="entry name" value="BPD_transp_1"/>
    <property type="match status" value="1"/>
</dbReference>